<sequence length="94" mass="10214">MGQQKFNIDKVSDDQYFAVTEAMALAGAAFEEKGPETLLIISLGAEGENDAILAGSLADGRLEKLEALLQQLKDRAEDEEPDDAIVLHLEEKPD</sequence>
<accession>A0A1I5R1B6</accession>
<gene>
    <name evidence="1" type="ORF">SAMN05216177_103240</name>
</gene>
<name>A0A1I5R1B6_9GAMM</name>
<organism evidence="1 2">
    <name type="scientific">Ectopseudomonas toyotomiensis</name>
    <dbReference type="NCBI Taxonomy" id="554344"/>
    <lineage>
        <taxon>Bacteria</taxon>
        <taxon>Pseudomonadati</taxon>
        <taxon>Pseudomonadota</taxon>
        <taxon>Gammaproteobacteria</taxon>
        <taxon>Pseudomonadales</taxon>
        <taxon>Pseudomonadaceae</taxon>
        <taxon>Ectopseudomonas</taxon>
    </lineage>
</organism>
<dbReference type="EMBL" id="FOXK01000003">
    <property type="protein sequence ID" value="SFP52302.1"/>
    <property type="molecule type" value="Genomic_DNA"/>
</dbReference>
<protein>
    <submittedName>
        <fullName evidence="1">Uncharacterized protein</fullName>
    </submittedName>
</protein>
<proteinExistence type="predicted"/>
<dbReference type="OrthoDB" id="10000635at2"/>
<evidence type="ECO:0000313" key="2">
    <source>
        <dbReference type="Proteomes" id="UP000182025"/>
    </source>
</evidence>
<reference evidence="2" key="1">
    <citation type="submission" date="2016-10" db="EMBL/GenBank/DDBJ databases">
        <authorList>
            <person name="Varghese N."/>
            <person name="Submissions S."/>
        </authorList>
    </citation>
    <scope>NUCLEOTIDE SEQUENCE [LARGE SCALE GENOMIC DNA]</scope>
    <source>
        <strain evidence="2">JCM 15604</strain>
    </source>
</reference>
<dbReference type="AlphaFoldDB" id="A0A1I5R1B6"/>
<evidence type="ECO:0000313" key="1">
    <source>
        <dbReference type="EMBL" id="SFP52302.1"/>
    </source>
</evidence>
<dbReference type="Proteomes" id="UP000182025">
    <property type="component" value="Unassembled WGS sequence"/>
</dbReference>
<keyword evidence="2" id="KW-1185">Reference proteome</keyword>
<dbReference type="RefSeq" id="WP_074914186.1">
    <property type="nucleotide sequence ID" value="NZ_FOXK01000003.1"/>
</dbReference>